<evidence type="ECO:0000256" key="3">
    <source>
        <dbReference type="ARBA" id="ARBA00022532"/>
    </source>
</evidence>
<evidence type="ECO:0000256" key="5">
    <source>
        <dbReference type="ARBA" id="ARBA00049288"/>
    </source>
</evidence>
<accession>A0ABS7CYM3</accession>
<keyword evidence="3 8" id="KW-0816">Tricarboxylic acid cycle</keyword>
<evidence type="ECO:0000256" key="1">
    <source>
        <dbReference type="ARBA" id="ARBA00004751"/>
    </source>
</evidence>
<dbReference type="Gene3D" id="1.10.230.10">
    <property type="entry name" value="Cytochrome P450-Terp, domain 2"/>
    <property type="match status" value="1"/>
</dbReference>
<dbReference type="PANTHER" id="PTHR42871">
    <property type="entry name" value="CITRATE SYNTHASE"/>
    <property type="match status" value="1"/>
</dbReference>
<evidence type="ECO:0000256" key="9">
    <source>
        <dbReference type="RuleBase" id="RU003406"/>
    </source>
</evidence>
<protein>
    <recommendedName>
        <fullName evidence="6 7">Citrate synthase</fullName>
    </recommendedName>
</protein>
<dbReference type="NCBIfam" id="NF004126">
    <property type="entry name" value="PRK05614.1"/>
    <property type="match status" value="1"/>
</dbReference>
<dbReference type="EMBL" id="JAHYXK010000022">
    <property type="protein sequence ID" value="MBW7468932.1"/>
    <property type="molecule type" value="Genomic_DNA"/>
</dbReference>
<evidence type="ECO:0000256" key="8">
    <source>
        <dbReference type="RuleBase" id="RU003370"/>
    </source>
</evidence>
<evidence type="ECO:0000256" key="7">
    <source>
        <dbReference type="PIRNR" id="PIRNR001369"/>
    </source>
</evidence>
<comment type="similarity">
    <text evidence="2 7 9">Belongs to the citrate synthase family.</text>
</comment>
<dbReference type="InterPro" id="IPR019810">
    <property type="entry name" value="Citrate_synthase_AS"/>
</dbReference>
<dbReference type="PROSITE" id="PS00480">
    <property type="entry name" value="CITRATE_SYNTHASE"/>
    <property type="match status" value="1"/>
</dbReference>
<comment type="caution">
    <text evidence="10">The sequence shown here is derived from an EMBL/GenBank/DDBJ whole genome shotgun (WGS) entry which is preliminary data.</text>
</comment>
<organism evidence="10 11">
    <name type="scientific">Pontibacter aydingkolensis</name>
    <dbReference type="NCBI Taxonomy" id="1911536"/>
    <lineage>
        <taxon>Bacteria</taxon>
        <taxon>Pseudomonadati</taxon>
        <taxon>Bacteroidota</taxon>
        <taxon>Cytophagia</taxon>
        <taxon>Cytophagales</taxon>
        <taxon>Hymenobacteraceae</taxon>
        <taxon>Pontibacter</taxon>
    </lineage>
</organism>
<dbReference type="Pfam" id="PF00285">
    <property type="entry name" value="Citrate_synt"/>
    <property type="match status" value="1"/>
</dbReference>
<keyword evidence="10" id="KW-0012">Acyltransferase</keyword>
<keyword evidence="4 7" id="KW-0808">Transferase</keyword>
<dbReference type="NCBIfam" id="TIGR01798">
    <property type="entry name" value="cit_synth_I"/>
    <property type="match status" value="1"/>
</dbReference>
<dbReference type="InterPro" id="IPR002020">
    <property type="entry name" value="Citrate_synthase"/>
</dbReference>
<evidence type="ECO:0000256" key="2">
    <source>
        <dbReference type="ARBA" id="ARBA00010566"/>
    </source>
</evidence>
<dbReference type="PIRSF" id="PIRSF001369">
    <property type="entry name" value="Citrate_synth"/>
    <property type="match status" value="1"/>
</dbReference>
<reference evidence="10 11" key="1">
    <citation type="journal article" date="2016" name="Int. J. Syst. Evol. Microbiol.">
        <title>Pontibacter aydingkolensis sp. nov., isolated from soil of a salt lake.</title>
        <authorList>
            <person name="Osman G."/>
            <person name="Zhang T."/>
            <person name="Lou K."/>
            <person name="Gao Y."/>
            <person name="Chang W."/>
            <person name="Lin Q."/>
            <person name="Yang H.M."/>
            <person name="Huo X.D."/>
            <person name="Wang N."/>
        </authorList>
    </citation>
    <scope>NUCLEOTIDE SEQUENCE [LARGE SCALE GENOMIC DNA]</scope>
    <source>
        <strain evidence="10 11">KACC 19255</strain>
    </source>
</reference>
<sequence length="428" mass="47692">MSEIAEIILDGQSYKLPVVEGTENEKAIDINALRAQSGYITLDSGYKNTGATTSAITFLDGEKGILSYRGYPIEQLAEKSNFIEVAYLLIYGVLPTTQELEDFSNKIKMHTLVNEDMRKILDGFPSAAHPMGILSALISSLTAFYPESLNPNQSKEEVDLSIIRLMAKLPTIAAWSYKNSVGHPVNYPNNKLDYASNFLQMMFAFPTEDYEVNPVVVDALNKLLILHADHEQNCSTSTVRLVGSANASLYSSVSAGISALWGPLHGGANQAVIEMLEQIKADGGDSKKFIAKAKDKDDPFRLMGFGHRVYKNFDPRAKIIKKTADDVLSALGINDPILTIAKELEEAALNDPYFVERKLYPNVDFYSGIIYRALGIPTDMFTVMFALGRLPGWIAQWKEMRENKEPIGRPRQIYIGETERNYVPIEKR</sequence>
<dbReference type="PRINTS" id="PR00143">
    <property type="entry name" value="CITRTSNTHASE"/>
</dbReference>
<evidence type="ECO:0000313" key="10">
    <source>
        <dbReference type="EMBL" id="MBW7468932.1"/>
    </source>
</evidence>
<comment type="catalytic activity">
    <reaction evidence="5 8">
        <text>oxaloacetate + acetyl-CoA + H2O = citrate + CoA + H(+)</text>
        <dbReference type="Rhea" id="RHEA:16845"/>
        <dbReference type="ChEBI" id="CHEBI:15377"/>
        <dbReference type="ChEBI" id="CHEBI:15378"/>
        <dbReference type="ChEBI" id="CHEBI:16452"/>
        <dbReference type="ChEBI" id="CHEBI:16947"/>
        <dbReference type="ChEBI" id="CHEBI:57287"/>
        <dbReference type="ChEBI" id="CHEBI:57288"/>
        <dbReference type="EC" id="2.3.3.16"/>
    </reaction>
</comment>
<gene>
    <name evidence="10" type="ORF">K0O23_17785</name>
</gene>
<dbReference type="GO" id="GO:0036440">
    <property type="term" value="F:citrate synthase activity"/>
    <property type="evidence" value="ECO:0007669"/>
    <property type="project" value="UniProtKB-EC"/>
</dbReference>
<keyword evidence="11" id="KW-1185">Reference proteome</keyword>
<dbReference type="Proteomes" id="UP000813018">
    <property type="component" value="Unassembled WGS sequence"/>
</dbReference>
<dbReference type="InterPro" id="IPR010953">
    <property type="entry name" value="Citrate_synthase_typ-I"/>
</dbReference>
<evidence type="ECO:0000256" key="4">
    <source>
        <dbReference type="ARBA" id="ARBA00022679"/>
    </source>
</evidence>
<dbReference type="CDD" id="cd06114">
    <property type="entry name" value="EcCS_like"/>
    <property type="match status" value="1"/>
</dbReference>
<dbReference type="InterPro" id="IPR016142">
    <property type="entry name" value="Citrate_synth-like_lrg_a-sub"/>
</dbReference>
<name>A0ABS7CYM3_9BACT</name>
<dbReference type="InterPro" id="IPR024176">
    <property type="entry name" value="Citrate_synthase_bac-typ"/>
</dbReference>
<comment type="pathway">
    <text evidence="1 8">Carbohydrate metabolism; tricarboxylic acid cycle; isocitrate from oxaloacetate: step 1/2.</text>
</comment>
<dbReference type="SUPFAM" id="SSF48256">
    <property type="entry name" value="Citrate synthase"/>
    <property type="match status" value="1"/>
</dbReference>
<dbReference type="InterPro" id="IPR016143">
    <property type="entry name" value="Citrate_synth-like_sm_a-sub"/>
</dbReference>
<proteinExistence type="inferred from homology"/>
<evidence type="ECO:0000313" key="11">
    <source>
        <dbReference type="Proteomes" id="UP000813018"/>
    </source>
</evidence>
<dbReference type="PANTHER" id="PTHR42871:SF1">
    <property type="entry name" value="CITRATE SYNTHASE"/>
    <property type="match status" value="1"/>
</dbReference>
<dbReference type="InterPro" id="IPR036969">
    <property type="entry name" value="Citrate_synthase_sf"/>
</dbReference>
<dbReference type="Gene3D" id="1.10.580.10">
    <property type="entry name" value="Citrate Synthase, domain 1"/>
    <property type="match status" value="1"/>
</dbReference>
<evidence type="ECO:0000256" key="6">
    <source>
        <dbReference type="NCBIfam" id="TIGR01798"/>
    </source>
</evidence>
<dbReference type="Gene3D" id="2.20.28.60">
    <property type="match status" value="1"/>
</dbReference>
<dbReference type="RefSeq" id="WP_219878805.1">
    <property type="nucleotide sequence ID" value="NZ_JAHYXK010000022.1"/>
</dbReference>